<accession>A0AAV0KKR0</accession>
<dbReference type="AlphaFoldDB" id="A0AAV0KKR0"/>
<keyword evidence="3" id="KW-1185">Reference proteome</keyword>
<feature type="compositionally biased region" description="Low complexity" evidence="1">
    <location>
        <begin position="62"/>
        <end position="71"/>
    </location>
</feature>
<name>A0AAV0KKR0_9ROSI</name>
<evidence type="ECO:0000313" key="2">
    <source>
        <dbReference type="EMBL" id="CAI0422566.1"/>
    </source>
</evidence>
<proteinExistence type="predicted"/>
<reference evidence="2" key="1">
    <citation type="submission" date="2022-08" db="EMBL/GenBank/DDBJ databases">
        <authorList>
            <person name="Gutierrez-Valencia J."/>
        </authorList>
    </citation>
    <scope>NUCLEOTIDE SEQUENCE</scope>
</reference>
<evidence type="ECO:0000313" key="3">
    <source>
        <dbReference type="Proteomes" id="UP001154282"/>
    </source>
</evidence>
<comment type="caution">
    <text evidence="2">The sequence shown here is derived from an EMBL/GenBank/DDBJ whole genome shotgun (WGS) entry which is preliminary data.</text>
</comment>
<feature type="region of interest" description="Disordered" evidence="1">
    <location>
        <begin position="1"/>
        <end position="71"/>
    </location>
</feature>
<evidence type="ECO:0000256" key="1">
    <source>
        <dbReference type="SAM" id="MobiDB-lite"/>
    </source>
</evidence>
<dbReference type="EMBL" id="CAMGYJ010000005">
    <property type="protein sequence ID" value="CAI0422566.1"/>
    <property type="molecule type" value="Genomic_DNA"/>
</dbReference>
<protein>
    <submittedName>
        <fullName evidence="2">Uncharacterized protein</fullName>
    </submittedName>
</protein>
<feature type="compositionally biased region" description="Polar residues" evidence="1">
    <location>
        <begin position="22"/>
        <end position="38"/>
    </location>
</feature>
<organism evidence="2 3">
    <name type="scientific">Linum tenue</name>
    <dbReference type="NCBI Taxonomy" id="586396"/>
    <lineage>
        <taxon>Eukaryota</taxon>
        <taxon>Viridiplantae</taxon>
        <taxon>Streptophyta</taxon>
        <taxon>Embryophyta</taxon>
        <taxon>Tracheophyta</taxon>
        <taxon>Spermatophyta</taxon>
        <taxon>Magnoliopsida</taxon>
        <taxon>eudicotyledons</taxon>
        <taxon>Gunneridae</taxon>
        <taxon>Pentapetalae</taxon>
        <taxon>rosids</taxon>
        <taxon>fabids</taxon>
        <taxon>Malpighiales</taxon>
        <taxon>Linaceae</taxon>
        <taxon>Linum</taxon>
    </lineage>
</organism>
<dbReference type="Proteomes" id="UP001154282">
    <property type="component" value="Unassembled WGS sequence"/>
</dbReference>
<gene>
    <name evidence="2" type="ORF">LITE_LOCUS19184</name>
</gene>
<sequence length="103" mass="10766">MHADGGECFKSSTMESPPPSSTAWRTSLRASSACQLSRSSRRHVPPTGSPATAWPGSPPSSPSSCGRKGSPWLAPHWSISGEFGHMITPNSGTTLSSISRVLS</sequence>